<dbReference type="Gene3D" id="3.90.1200.10">
    <property type="match status" value="1"/>
</dbReference>
<evidence type="ECO:0000313" key="3">
    <source>
        <dbReference type="Proteomes" id="UP001499854"/>
    </source>
</evidence>
<evidence type="ECO:0000259" key="1">
    <source>
        <dbReference type="Pfam" id="PF01636"/>
    </source>
</evidence>
<gene>
    <name evidence="2" type="ORF">GCM10009838_04170</name>
</gene>
<keyword evidence="3" id="KW-1185">Reference proteome</keyword>
<dbReference type="Gene3D" id="3.30.200.20">
    <property type="entry name" value="Phosphorylase Kinase, domain 1"/>
    <property type="match status" value="1"/>
</dbReference>
<dbReference type="RefSeq" id="WP_344655139.1">
    <property type="nucleotide sequence ID" value="NZ_BAAAQM010000001.1"/>
</dbReference>
<dbReference type="InterPro" id="IPR011009">
    <property type="entry name" value="Kinase-like_dom_sf"/>
</dbReference>
<protein>
    <submittedName>
        <fullName evidence="2">Phosphotransferase</fullName>
    </submittedName>
</protein>
<comment type="caution">
    <text evidence="2">The sequence shown here is derived from an EMBL/GenBank/DDBJ whole genome shotgun (WGS) entry which is preliminary data.</text>
</comment>
<evidence type="ECO:0000313" key="2">
    <source>
        <dbReference type="EMBL" id="GAA1952187.1"/>
    </source>
</evidence>
<reference evidence="2 3" key="1">
    <citation type="journal article" date="2019" name="Int. J. Syst. Evol. Microbiol.">
        <title>The Global Catalogue of Microorganisms (GCM) 10K type strain sequencing project: providing services to taxonomists for standard genome sequencing and annotation.</title>
        <authorList>
            <consortium name="The Broad Institute Genomics Platform"/>
            <consortium name="The Broad Institute Genome Sequencing Center for Infectious Disease"/>
            <person name="Wu L."/>
            <person name="Ma J."/>
        </authorList>
    </citation>
    <scope>NUCLEOTIDE SEQUENCE [LARGE SCALE GENOMIC DNA]</scope>
    <source>
        <strain evidence="2 3">JCM 16013</strain>
    </source>
</reference>
<dbReference type="EMBL" id="BAAAQM010000001">
    <property type="protein sequence ID" value="GAA1952187.1"/>
    <property type="molecule type" value="Genomic_DNA"/>
</dbReference>
<dbReference type="SUPFAM" id="SSF56112">
    <property type="entry name" value="Protein kinase-like (PK-like)"/>
    <property type="match status" value="1"/>
</dbReference>
<dbReference type="Pfam" id="PF01636">
    <property type="entry name" value="APH"/>
    <property type="match status" value="1"/>
</dbReference>
<dbReference type="InterPro" id="IPR002575">
    <property type="entry name" value="Aminoglycoside_PTrfase"/>
</dbReference>
<proteinExistence type="predicted"/>
<organism evidence="2 3">
    <name type="scientific">Catenulispora subtropica</name>
    <dbReference type="NCBI Taxonomy" id="450798"/>
    <lineage>
        <taxon>Bacteria</taxon>
        <taxon>Bacillati</taxon>
        <taxon>Actinomycetota</taxon>
        <taxon>Actinomycetes</taxon>
        <taxon>Catenulisporales</taxon>
        <taxon>Catenulisporaceae</taxon>
        <taxon>Catenulispora</taxon>
    </lineage>
</organism>
<name>A0ABN2QH47_9ACTN</name>
<accession>A0ABN2QH47</accession>
<feature type="domain" description="Aminoglycoside phosphotransferase" evidence="1">
    <location>
        <begin position="18"/>
        <end position="280"/>
    </location>
</feature>
<dbReference type="Proteomes" id="UP001499854">
    <property type="component" value="Unassembled WGS sequence"/>
</dbReference>
<sequence length="360" mass="39993">MLEGLFLRFGLPAPSGFRVVDSGLLNRSYRVISAGQSYFLKHYLPWRGHGTGLPDEHGRRRSAAQTLHWQHEAVIRLQTLGIPAVAPLRDLRGRTVSYVRGRPLAVFPWKSGVHRYGLHMQEADAHYLGTLLADIHSGLAQVLPSVPQPLFVTTKSEQCALAEAEQLLTLVVARPDPDMMDLLCAHRLRERLALIPEVAHLRPAPGAAGAVGYIHGDFHGGNVMWSALGPGSHVTAIIDWEKTAVGPCGDEVVSTALVFFTEQISGQLDLDLVRMFIAGYVTSRPQFSEGELADSVRRVWWERLTDFWIPVWRYHHADHRADSLFPATAALVPWWTENYQKVLDAFLEGAGLATGTVPRR</sequence>